<name>A0A453R6L1_AEGTS</name>
<reference evidence="1" key="3">
    <citation type="journal article" date="2017" name="Nature">
        <title>Genome sequence of the progenitor of the wheat D genome Aegilops tauschii.</title>
        <authorList>
            <person name="Luo M.C."/>
            <person name="Gu Y.Q."/>
            <person name="Puiu D."/>
            <person name="Wang H."/>
            <person name="Twardziok S.O."/>
            <person name="Deal K.R."/>
            <person name="Huo N."/>
            <person name="Zhu T."/>
            <person name="Wang L."/>
            <person name="Wang Y."/>
            <person name="McGuire P.E."/>
            <person name="Liu S."/>
            <person name="Long H."/>
            <person name="Ramasamy R.K."/>
            <person name="Rodriguez J.C."/>
            <person name="Van S.L."/>
            <person name="Yuan L."/>
            <person name="Wang Z."/>
            <person name="Xia Z."/>
            <person name="Xiao L."/>
            <person name="Anderson O.D."/>
            <person name="Ouyang S."/>
            <person name="Liang Y."/>
            <person name="Zimin A.V."/>
            <person name="Pertea G."/>
            <person name="Qi P."/>
            <person name="Bennetzen J.L."/>
            <person name="Dai X."/>
            <person name="Dawson M.W."/>
            <person name="Muller H.G."/>
            <person name="Kugler K."/>
            <person name="Rivarola-Duarte L."/>
            <person name="Spannagl M."/>
            <person name="Mayer K.F.X."/>
            <person name="Lu F.H."/>
            <person name="Bevan M.W."/>
            <person name="Leroy P."/>
            <person name="Li P."/>
            <person name="You F.M."/>
            <person name="Sun Q."/>
            <person name="Liu Z."/>
            <person name="Lyons E."/>
            <person name="Wicker T."/>
            <person name="Salzberg S.L."/>
            <person name="Devos K.M."/>
            <person name="Dvorak J."/>
        </authorList>
    </citation>
    <scope>NUCLEOTIDE SEQUENCE [LARGE SCALE GENOMIC DNA]</scope>
    <source>
        <strain evidence="1">cv. AL8/78</strain>
    </source>
</reference>
<protein>
    <recommendedName>
        <fullName evidence="3">Reverse transcriptase domain-containing protein</fullName>
    </recommendedName>
</protein>
<reference evidence="1" key="5">
    <citation type="journal article" date="2021" name="G3 (Bethesda)">
        <title>Aegilops tauschii genome assembly Aet v5.0 features greater sequence contiguity and improved annotation.</title>
        <authorList>
            <person name="Wang L."/>
            <person name="Zhu T."/>
            <person name="Rodriguez J.C."/>
            <person name="Deal K.R."/>
            <person name="Dubcovsky J."/>
            <person name="McGuire P.E."/>
            <person name="Lux T."/>
            <person name="Spannagl M."/>
            <person name="Mayer K.F.X."/>
            <person name="Baldrich P."/>
            <person name="Meyers B.C."/>
            <person name="Huo N."/>
            <person name="Gu Y.Q."/>
            <person name="Zhou H."/>
            <person name="Devos K.M."/>
            <person name="Bennetzen J.L."/>
            <person name="Unver T."/>
            <person name="Budak H."/>
            <person name="Gulick P.J."/>
            <person name="Galiba G."/>
            <person name="Kalapos B."/>
            <person name="Nelson D.R."/>
            <person name="Li P."/>
            <person name="You F.M."/>
            <person name="Luo M.C."/>
            <person name="Dvorak J."/>
        </authorList>
    </citation>
    <scope>NUCLEOTIDE SEQUENCE [LARGE SCALE GENOMIC DNA]</scope>
    <source>
        <strain evidence="1">cv. AL8/78</strain>
    </source>
</reference>
<reference evidence="2" key="2">
    <citation type="journal article" date="2017" name="Nat. Plants">
        <title>The Aegilops tauschii genome reveals multiple impacts of transposons.</title>
        <authorList>
            <person name="Zhao G."/>
            <person name="Zou C."/>
            <person name="Li K."/>
            <person name="Wang K."/>
            <person name="Li T."/>
            <person name="Gao L."/>
            <person name="Zhang X."/>
            <person name="Wang H."/>
            <person name="Yang Z."/>
            <person name="Liu X."/>
            <person name="Jiang W."/>
            <person name="Mao L."/>
            <person name="Kong X."/>
            <person name="Jiao Y."/>
            <person name="Jia J."/>
        </authorList>
    </citation>
    <scope>NUCLEOTIDE SEQUENCE [LARGE SCALE GENOMIC DNA]</scope>
    <source>
        <strain evidence="2">cv. AL8/78</strain>
    </source>
</reference>
<reference evidence="2" key="1">
    <citation type="journal article" date="2014" name="Science">
        <title>Ancient hybridizations among the ancestral genomes of bread wheat.</title>
        <authorList>
            <consortium name="International Wheat Genome Sequencing Consortium,"/>
            <person name="Marcussen T."/>
            <person name="Sandve S.R."/>
            <person name="Heier L."/>
            <person name="Spannagl M."/>
            <person name="Pfeifer M."/>
            <person name="Jakobsen K.S."/>
            <person name="Wulff B.B."/>
            <person name="Steuernagel B."/>
            <person name="Mayer K.F."/>
            <person name="Olsen O.A."/>
        </authorList>
    </citation>
    <scope>NUCLEOTIDE SEQUENCE [LARGE SCALE GENOMIC DNA]</scope>
    <source>
        <strain evidence="2">cv. AL8/78</strain>
    </source>
</reference>
<organism evidence="1 2">
    <name type="scientific">Aegilops tauschii subsp. strangulata</name>
    <name type="common">Goatgrass</name>
    <dbReference type="NCBI Taxonomy" id="200361"/>
    <lineage>
        <taxon>Eukaryota</taxon>
        <taxon>Viridiplantae</taxon>
        <taxon>Streptophyta</taxon>
        <taxon>Embryophyta</taxon>
        <taxon>Tracheophyta</taxon>
        <taxon>Spermatophyta</taxon>
        <taxon>Magnoliopsida</taxon>
        <taxon>Liliopsida</taxon>
        <taxon>Poales</taxon>
        <taxon>Poaceae</taxon>
        <taxon>BOP clade</taxon>
        <taxon>Pooideae</taxon>
        <taxon>Triticodae</taxon>
        <taxon>Triticeae</taxon>
        <taxon>Triticinae</taxon>
        <taxon>Aegilops</taxon>
    </lineage>
</organism>
<keyword evidence="2" id="KW-1185">Reference proteome</keyword>
<evidence type="ECO:0000313" key="1">
    <source>
        <dbReference type="EnsemblPlants" id="AET7Gv20484700.2"/>
    </source>
</evidence>
<dbReference type="EnsemblPlants" id="AET7Gv20484700.2">
    <property type="protein sequence ID" value="AET7Gv20484700.2"/>
    <property type="gene ID" value="AET7Gv20484700"/>
</dbReference>
<evidence type="ECO:0000313" key="2">
    <source>
        <dbReference type="Proteomes" id="UP000015105"/>
    </source>
</evidence>
<dbReference type="EnsemblPlants" id="AET7Gv20484700.3">
    <property type="protein sequence ID" value="AET7Gv20484700.3"/>
    <property type="gene ID" value="AET7Gv20484700"/>
</dbReference>
<dbReference type="Gramene" id="AET7Gv20484700.2">
    <property type="protein sequence ID" value="AET7Gv20484700.2"/>
    <property type="gene ID" value="AET7Gv20484700"/>
</dbReference>
<accession>A0A453R6L1</accession>
<sequence>MYRPICMLNVPFEFFTKVLNTRAMLVAYKLVSKIQFIEGPYLLDNVVMLHETIHYAHKSKLFGVLFKVNFEKAYDKIN</sequence>
<dbReference type="Gramene" id="AET7Gv20484700.3">
    <property type="protein sequence ID" value="AET7Gv20484700.3"/>
    <property type="gene ID" value="AET7Gv20484700"/>
</dbReference>
<evidence type="ECO:0008006" key="3">
    <source>
        <dbReference type="Google" id="ProtNLM"/>
    </source>
</evidence>
<dbReference type="Proteomes" id="UP000015105">
    <property type="component" value="Chromosome 7D"/>
</dbReference>
<dbReference type="AlphaFoldDB" id="A0A453R6L1"/>
<reference evidence="1" key="4">
    <citation type="submission" date="2019-03" db="UniProtKB">
        <authorList>
            <consortium name="EnsemblPlants"/>
        </authorList>
    </citation>
    <scope>IDENTIFICATION</scope>
</reference>
<proteinExistence type="predicted"/>